<organism evidence="2 3">
    <name type="scientific">Nephila pilipes</name>
    <name type="common">Giant wood spider</name>
    <name type="synonym">Nephila maculata</name>
    <dbReference type="NCBI Taxonomy" id="299642"/>
    <lineage>
        <taxon>Eukaryota</taxon>
        <taxon>Metazoa</taxon>
        <taxon>Ecdysozoa</taxon>
        <taxon>Arthropoda</taxon>
        <taxon>Chelicerata</taxon>
        <taxon>Arachnida</taxon>
        <taxon>Araneae</taxon>
        <taxon>Araneomorphae</taxon>
        <taxon>Entelegynae</taxon>
        <taxon>Araneoidea</taxon>
        <taxon>Nephilidae</taxon>
        <taxon>Nephila</taxon>
    </lineage>
</organism>
<protein>
    <submittedName>
        <fullName evidence="2">SCAN domaincontaining protein 3like</fullName>
    </submittedName>
</protein>
<gene>
    <name evidence="2" type="ORF">NPIL_194761</name>
</gene>
<dbReference type="OrthoDB" id="8945700at2759"/>
<accession>A0A8X6PE66</accession>
<dbReference type="EMBL" id="BMAW01114463">
    <property type="protein sequence ID" value="GFT61852.1"/>
    <property type="molecule type" value="Genomic_DNA"/>
</dbReference>
<keyword evidence="1" id="KW-0472">Membrane</keyword>
<reference evidence="2" key="1">
    <citation type="submission" date="2020-08" db="EMBL/GenBank/DDBJ databases">
        <title>Multicomponent nature underlies the extraordinary mechanical properties of spider dragline silk.</title>
        <authorList>
            <person name="Kono N."/>
            <person name="Nakamura H."/>
            <person name="Mori M."/>
            <person name="Yoshida Y."/>
            <person name="Ohtoshi R."/>
            <person name="Malay A.D."/>
            <person name="Moran D.A.P."/>
            <person name="Tomita M."/>
            <person name="Numata K."/>
            <person name="Arakawa K."/>
        </authorList>
    </citation>
    <scope>NUCLEOTIDE SEQUENCE</scope>
</reference>
<dbReference type="AlphaFoldDB" id="A0A8X6PE66"/>
<feature type="transmembrane region" description="Helical" evidence="1">
    <location>
        <begin position="110"/>
        <end position="136"/>
    </location>
</feature>
<name>A0A8X6PE66_NEPPI</name>
<evidence type="ECO:0000313" key="3">
    <source>
        <dbReference type="Proteomes" id="UP000887013"/>
    </source>
</evidence>
<dbReference type="Proteomes" id="UP000887013">
    <property type="component" value="Unassembled WGS sequence"/>
</dbReference>
<sequence length="137" mass="15819">MVVDLFDISDLQYQEELAKMQNDASVKLYFNMKGVMAWLCEEDKIKYTNATKCARELLLPFPSSYLTECGFIAMSDLPLKRRNRLVITKWGDSIGTRNKISLQPTSKAMILLNFLFLFQCSIVCFENLLTVNIIIFQ</sequence>
<comment type="caution">
    <text evidence="2">The sequence shown here is derived from an EMBL/GenBank/DDBJ whole genome shotgun (WGS) entry which is preliminary data.</text>
</comment>
<proteinExistence type="predicted"/>
<keyword evidence="1" id="KW-0812">Transmembrane</keyword>
<keyword evidence="1" id="KW-1133">Transmembrane helix</keyword>
<keyword evidence="3" id="KW-1185">Reference proteome</keyword>
<evidence type="ECO:0000313" key="2">
    <source>
        <dbReference type="EMBL" id="GFT61852.1"/>
    </source>
</evidence>
<evidence type="ECO:0000256" key="1">
    <source>
        <dbReference type="SAM" id="Phobius"/>
    </source>
</evidence>